<organism evidence="6 7">
    <name type="scientific">Pseudogulbenkiania ferrooxidans 2002</name>
    <dbReference type="NCBI Taxonomy" id="279714"/>
    <lineage>
        <taxon>Bacteria</taxon>
        <taxon>Pseudomonadati</taxon>
        <taxon>Pseudomonadota</taxon>
        <taxon>Betaproteobacteria</taxon>
        <taxon>Neisseriales</taxon>
        <taxon>Chromobacteriaceae</taxon>
        <taxon>Pseudogulbenkiania</taxon>
    </lineage>
</organism>
<protein>
    <recommendedName>
        <fullName evidence="2">histidine kinase</fullName>
        <ecNumber evidence="2">2.7.13.3</ecNumber>
    </recommendedName>
</protein>
<dbReference type="InterPro" id="IPR004358">
    <property type="entry name" value="Sig_transdc_His_kin-like_C"/>
</dbReference>
<evidence type="ECO:0000259" key="5">
    <source>
        <dbReference type="PROSITE" id="PS51833"/>
    </source>
</evidence>
<evidence type="ECO:0000313" key="7">
    <source>
        <dbReference type="Proteomes" id="UP000003165"/>
    </source>
</evidence>
<dbReference type="CDD" id="cd00082">
    <property type="entry name" value="HisKA"/>
    <property type="match status" value="1"/>
</dbReference>
<dbReference type="CDD" id="cd00077">
    <property type="entry name" value="HDc"/>
    <property type="match status" value="1"/>
</dbReference>
<evidence type="ECO:0000256" key="3">
    <source>
        <dbReference type="ARBA" id="ARBA00022553"/>
    </source>
</evidence>
<keyword evidence="6" id="KW-0808">Transferase</keyword>
<dbReference type="InterPro" id="IPR013976">
    <property type="entry name" value="HDOD"/>
</dbReference>
<keyword evidence="3" id="KW-0597">Phosphoprotein</keyword>
<accession>B9Z391</accession>
<comment type="catalytic activity">
    <reaction evidence="1">
        <text>ATP + protein L-histidine = ADP + protein N-phospho-L-histidine.</text>
        <dbReference type="EC" id="2.7.13.3"/>
    </reaction>
</comment>
<evidence type="ECO:0000256" key="1">
    <source>
        <dbReference type="ARBA" id="ARBA00000085"/>
    </source>
</evidence>
<dbReference type="EMBL" id="ACIS01000004">
    <property type="protein sequence ID" value="EEG09044.1"/>
    <property type="molecule type" value="Genomic_DNA"/>
</dbReference>
<dbReference type="AlphaFoldDB" id="B9Z391"/>
<evidence type="ECO:0000259" key="4">
    <source>
        <dbReference type="PROSITE" id="PS50109"/>
    </source>
</evidence>
<sequence length="708" mass="76086">MDRLLATKGGNPSAAGSAQRDIRGKLMLARLPTMSPILVQLLDLCQRDDLNLSDLSALIGRDAGMVAQIFALSTSAAFQGRTRPATLDQCLSLLGMNTIKTLVINGSVMQVFNRLVDWQEVDLGEFWGHSLRTALIARELARRMHYPSLEEAYLGGLVHDIGRLALLATVPEDYQSIFRDYQDGESLCAAEHAAFGLTHVEVGAWMVEKWQLDSFLGDCVLYHHEPFERMVSAPPLVRIVLLADYLAAFNSPEQPQPDASVVALCGAPLDDLPAMLAAVERDLLSIAEQLGIRLAGPKEGEQASQADALLAARLQDMLLVNQALGQAGGNASAMQMTVQALKILFDLDAALCFEAVEGESERFRAKPLAHHSAKLAQLEFVRGSSTSLLARALDGMPQLVMRQGQLPLLDDQVLRSLGGEGMLLLPLRTASARGGVLVAAIDSADRAAALAAKLPCIAVFGRLSADRIAMQLRSGNAAALGGGEAGADSRLNRLVHELNNPLAIIRNYVSILEAASAGKGAPQPELAIVREEIDRVAHMLRAAREQQAEGESARGPVKLNRIVEDLATLFRGSIPFAGLVDIRLDLAEALPDIVSDRDRLKQLLVNLIKNALEAMPQGGHVTLSTAAWGLGEAGASHVEIRVEDNGPGIPKEVLTQLYQPVASQKPGSHQGLGLAIVGQLVRDLNGLINCRSDQQGTRFQVLLPFDRQ</sequence>
<dbReference type="Pfam" id="PF08668">
    <property type="entry name" value="HDOD"/>
    <property type="match status" value="1"/>
</dbReference>
<dbReference type="Gene3D" id="3.30.565.10">
    <property type="entry name" value="Histidine kinase-like ATPase, C-terminal domain"/>
    <property type="match status" value="1"/>
</dbReference>
<dbReference type="eggNOG" id="COG3852">
    <property type="taxonomic scope" value="Bacteria"/>
</dbReference>
<dbReference type="PROSITE" id="PS50109">
    <property type="entry name" value="HIS_KIN"/>
    <property type="match status" value="1"/>
</dbReference>
<evidence type="ECO:0000256" key="2">
    <source>
        <dbReference type="ARBA" id="ARBA00012438"/>
    </source>
</evidence>
<reference evidence="6 7" key="1">
    <citation type="submission" date="2009-02" db="EMBL/GenBank/DDBJ databases">
        <title>Sequencing of the draft genome and assembly of Lutiella nitroferrum 2002.</title>
        <authorList>
            <consortium name="US DOE Joint Genome Institute (JGI-PGF)"/>
            <person name="Lucas S."/>
            <person name="Copeland A."/>
            <person name="Lapidus A."/>
            <person name="Glavina del Rio T."/>
            <person name="Tice H."/>
            <person name="Bruce D."/>
            <person name="Goodwin L."/>
            <person name="Pitluck S."/>
            <person name="Larimer F."/>
            <person name="Land M.L."/>
            <person name="Hauser L."/>
            <person name="Coates J.D."/>
        </authorList>
    </citation>
    <scope>NUCLEOTIDE SEQUENCE [LARGE SCALE GENOMIC DNA]</scope>
    <source>
        <strain evidence="6 7">2002</strain>
    </source>
</reference>
<dbReference type="EC" id="2.7.13.3" evidence="2"/>
<comment type="caution">
    <text evidence="6">The sequence shown here is derived from an EMBL/GenBank/DDBJ whole genome shotgun (WGS) entry which is preliminary data.</text>
</comment>
<dbReference type="CDD" id="cd00075">
    <property type="entry name" value="HATPase"/>
    <property type="match status" value="1"/>
</dbReference>
<dbReference type="RefSeq" id="WP_008953824.1">
    <property type="nucleotide sequence ID" value="NZ_ACIS01000004.1"/>
</dbReference>
<dbReference type="InterPro" id="IPR003607">
    <property type="entry name" value="HD/PDEase_dom"/>
</dbReference>
<dbReference type="InterPro" id="IPR003661">
    <property type="entry name" value="HisK_dim/P_dom"/>
</dbReference>
<evidence type="ECO:0000313" key="6">
    <source>
        <dbReference type="EMBL" id="EEG09044.1"/>
    </source>
</evidence>
<dbReference type="PANTHER" id="PTHR33525">
    <property type="match status" value="1"/>
</dbReference>
<proteinExistence type="predicted"/>
<gene>
    <name evidence="6" type="ORF">FuraDRAFT_1804</name>
</gene>
<name>B9Z391_9NEIS</name>
<dbReference type="SUPFAM" id="SSF55874">
    <property type="entry name" value="ATPase domain of HSP90 chaperone/DNA topoisomerase II/histidine kinase"/>
    <property type="match status" value="1"/>
</dbReference>
<dbReference type="InterPro" id="IPR052340">
    <property type="entry name" value="RNase_Y/CdgJ"/>
</dbReference>
<dbReference type="Gene3D" id="1.10.3210.10">
    <property type="entry name" value="Hypothetical protein af1432"/>
    <property type="match status" value="1"/>
</dbReference>
<dbReference type="SMART" id="SM00471">
    <property type="entry name" value="HDc"/>
    <property type="match status" value="1"/>
</dbReference>
<dbReference type="InterPro" id="IPR006675">
    <property type="entry name" value="HDIG_dom"/>
</dbReference>
<dbReference type="InterPro" id="IPR036890">
    <property type="entry name" value="HATPase_C_sf"/>
</dbReference>
<dbReference type="eggNOG" id="COG1639">
    <property type="taxonomic scope" value="Bacteria"/>
</dbReference>
<dbReference type="PROSITE" id="PS51833">
    <property type="entry name" value="HDOD"/>
    <property type="match status" value="1"/>
</dbReference>
<dbReference type="GO" id="GO:0000155">
    <property type="term" value="F:phosphorelay sensor kinase activity"/>
    <property type="evidence" value="ECO:0007669"/>
    <property type="project" value="InterPro"/>
</dbReference>
<dbReference type="SUPFAM" id="SSF109604">
    <property type="entry name" value="HD-domain/PDEase-like"/>
    <property type="match status" value="1"/>
</dbReference>
<dbReference type="InterPro" id="IPR005467">
    <property type="entry name" value="His_kinase_dom"/>
</dbReference>
<keyword evidence="7" id="KW-1185">Reference proteome</keyword>
<feature type="domain" description="HDOD" evidence="5">
    <location>
        <begin position="31"/>
        <end position="226"/>
    </location>
</feature>
<dbReference type="Pfam" id="PF02518">
    <property type="entry name" value="HATPase_c"/>
    <property type="match status" value="1"/>
</dbReference>
<dbReference type="InterPro" id="IPR003594">
    <property type="entry name" value="HATPase_dom"/>
</dbReference>
<keyword evidence="6" id="KW-0418">Kinase</keyword>
<dbReference type="NCBIfam" id="TIGR00277">
    <property type="entry name" value="HDIG"/>
    <property type="match status" value="1"/>
</dbReference>
<dbReference type="Proteomes" id="UP000003165">
    <property type="component" value="Unassembled WGS sequence"/>
</dbReference>
<feature type="domain" description="Histidine kinase" evidence="4">
    <location>
        <begin position="493"/>
        <end position="707"/>
    </location>
</feature>
<dbReference type="SMART" id="SM00387">
    <property type="entry name" value="HATPase_c"/>
    <property type="match status" value="1"/>
</dbReference>
<dbReference type="PANTHER" id="PTHR33525:SF3">
    <property type="entry name" value="RIBONUCLEASE Y"/>
    <property type="match status" value="1"/>
</dbReference>
<dbReference type="PRINTS" id="PR00344">
    <property type="entry name" value="BCTRLSENSOR"/>
</dbReference>